<evidence type="ECO:0000313" key="6">
    <source>
        <dbReference type="Proteomes" id="UP000236161"/>
    </source>
</evidence>
<feature type="domain" description="IBH1-like N-terminal" evidence="4">
    <location>
        <begin position="5"/>
        <end position="60"/>
    </location>
</feature>
<dbReference type="PANTHER" id="PTHR33124:SF5">
    <property type="entry name" value="TRANSCRIPTION FACTOR IBH1-LIKE 1"/>
    <property type="match status" value="1"/>
</dbReference>
<gene>
    <name evidence="5" type="ORF">AXF42_Ash016609</name>
</gene>
<evidence type="ECO:0000256" key="1">
    <source>
        <dbReference type="ARBA" id="ARBA00005510"/>
    </source>
</evidence>
<dbReference type="PANTHER" id="PTHR33124">
    <property type="entry name" value="TRANSCRIPTION FACTOR IBH1-LIKE 1"/>
    <property type="match status" value="1"/>
</dbReference>
<dbReference type="InterPro" id="IPR036638">
    <property type="entry name" value="HLH_DNA-bd_sf"/>
</dbReference>
<keyword evidence="6" id="KW-1185">Reference proteome</keyword>
<dbReference type="GO" id="GO:0046983">
    <property type="term" value="F:protein dimerization activity"/>
    <property type="evidence" value="ECO:0007669"/>
    <property type="project" value="InterPro"/>
</dbReference>
<evidence type="ECO:0000256" key="3">
    <source>
        <dbReference type="ARBA" id="ARBA00023163"/>
    </source>
</evidence>
<dbReference type="SUPFAM" id="SSF47459">
    <property type="entry name" value="HLH, helix-loop-helix DNA-binding domain"/>
    <property type="match status" value="1"/>
</dbReference>
<dbReference type="STRING" id="1088818.A0A2I0A1K0"/>
<evidence type="ECO:0000313" key="5">
    <source>
        <dbReference type="EMBL" id="PKA49420.1"/>
    </source>
</evidence>
<dbReference type="OrthoDB" id="1922093at2759"/>
<dbReference type="InterPro" id="IPR044660">
    <property type="entry name" value="IBH1-like"/>
</dbReference>
<accession>A0A2I0A1K0</accession>
<keyword evidence="2" id="KW-0805">Transcription regulation</keyword>
<name>A0A2I0A1K0_9ASPA</name>
<dbReference type="AlphaFoldDB" id="A0A2I0A1K0"/>
<proteinExistence type="inferred from homology"/>
<dbReference type="Proteomes" id="UP000236161">
    <property type="component" value="Unassembled WGS sequence"/>
</dbReference>
<evidence type="ECO:0000256" key="2">
    <source>
        <dbReference type="ARBA" id="ARBA00023015"/>
    </source>
</evidence>
<organism evidence="5 6">
    <name type="scientific">Apostasia shenzhenica</name>
    <dbReference type="NCBI Taxonomy" id="1088818"/>
    <lineage>
        <taxon>Eukaryota</taxon>
        <taxon>Viridiplantae</taxon>
        <taxon>Streptophyta</taxon>
        <taxon>Embryophyta</taxon>
        <taxon>Tracheophyta</taxon>
        <taxon>Spermatophyta</taxon>
        <taxon>Magnoliopsida</taxon>
        <taxon>Liliopsida</taxon>
        <taxon>Asparagales</taxon>
        <taxon>Orchidaceae</taxon>
        <taxon>Apostasioideae</taxon>
        <taxon>Apostasia</taxon>
    </lineage>
</organism>
<dbReference type="GO" id="GO:0006355">
    <property type="term" value="P:regulation of DNA-templated transcription"/>
    <property type="evidence" value="ECO:0007669"/>
    <property type="project" value="InterPro"/>
</dbReference>
<dbReference type="Pfam" id="PF26576">
    <property type="entry name" value="IBH1_N"/>
    <property type="match status" value="1"/>
</dbReference>
<keyword evidence="3" id="KW-0804">Transcription</keyword>
<sequence length="185" mass="20824">MQASDTFKQIFIKNMLMGLKLGTLSKNMSFLKRKRAIKLSADIAMAVARGCTNWSSALIACHNKHAQDKVFISKLLGRKKYESITKLSFTRNYPMPTKTLWRSQGISSRLRGRTHASKGASARKMAKSLIKKRKEILKCLIPGGKSLDELSLLGETIDYIVSLEAQVNLMRQLAQVLGVSKQRYF</sequence>
<protein>
    <recommendedName>
        <fullName evidence="4">IBH1-like N-terminal domain-containing protein</fullName>
    </recommendedName>
</protein>
<comment type="similarity">
    <text evidence="1">Belongs to the bHLH protein family.</text>
</comment>
<evidence type="ECO:0000259" key="4">
    <source>
        <dbReference type="Pfam" id="PF26576"/>
    </source>
</evidence>
<dbReference type="EMBL" id="KZ452038">
    <property type="protein sequence ID" value="PKA49420.1"/>
    <property type="molecule type" value="Genomic_DNA"/>
</dbReference>
<dbReference type="InterPro" id="IPR059002">
    <property type="entry name" value="IBH1_N"/>
</dbReference>
<reference evidence="5 6" key="1">
    <citation type="journal article" date="2017" name="Nature">
        <title>The Apostasia genome and the evolution of orchids.</title>
        <authorList>
            <person name="Zhang G.Q."/>
            <person name="Liu K.W."/>
            <person name="Li Z."/>
            <person name="Lohaus R."/>
            <person name="Hsiao Y.Y."/>
            <person name="Niu S.C."/>
            <person name="Wang J.Y."/>
            <person name="Lin Y.C."/>
            <person name="Xu Q."/>
            <person name="Chen L.J."/>
            <person name="Yoshida K."/>
            <person name="Fujiwara S."/>
            <person name="Wang Z.W."/>
            <person name="Zhang Y.Q."/>
            <person name="Mitsuda N."/>
            <person name="Wang M."/>
            <person name="Liu G.H."/>
            <person name="Pecoraro L."/>
            <person name="Huang H.X."/>
            <person name="Xiao X.J."/>
            <person name="Lin M."/>
            <person name="Wu X.Y."/>
            <person name="Wu W.L."/>
            <person name="Chen Y.Y."/>
            <person name="Chang S.B."/>
            <person name="Sakamoto S."/>
            <person name="Ohme-Takagi M."/>
            <person name="Yagi M."/>
            <person name="Zeng S.J."/>
            <person name="Shen C.Y."/>
            <person name="Yeh C.M."/>
            <person name="Luo Y.B."/>
            <person name="Tsai W.C."/>
            <person name="Van de Peer Y."/>
            <person name="Liu Z.J."/>
        </authorList>
    </citation>
    <scope>NUCLEOTIDE SEQUENCE [LARGE SCALE GENOMIC DNA]</scope>
    <source>
        <strain evidence="6">cv. Shenzhen</strain>
        <tissue evidence="5">Stem</tissue>
    </source>
</reference>